<dbReference type="PANTHER" id="PTHR30605">
    <property type="entry name" value="ANHYDRO-N-ACETYLMURAMIC ACID KINASE"/>
    <property type="match status" value="1"/>
</dbReference>
<dbReference type="UniPathway" id="UPA00343"/>
<comment type="caution">
    <text evidence="2">Lacks conserved residue(s) required for the propagation of feature annotation.</text>
</comment>
<dbReference type="InterPro" id="IPR005338">
    <property type="entry name" value="Anhydro_N_Ac-Mur_kinase"/>
</dbReference>
<dbReference type="EC" id="2.7.1.170" evidence="2"/>
<dbReference type="GO" id="GO:0016773">
    <property type="term" value="F:phosphotransferase activity, alcohol group as acceptor"/>
    <property type="evidence" value="ECO:0007669"/>
    <property type="project" value="UniProtKB-UniRule"/>
</dbReference>
<keyword evidence="2" id="KW-0547">Nucleotide-binding</keyword>
<evidence type="ECO:0000313" key="3">
    <source>
        <dbReference type="EMBL" id="AJA09700.1"/>
    </source>
</evidence>
<comment type="pathway">
    <text evidence="2">Amino-sugar metabolism; 1,6-anhydro-N-acetylmuramate degradation.</text>
</comment>
<comment type="catalytic activity">
    <reaction evidence="2">
        <text>1,6-anhydro-N-acetyl-beta-muramate + ATP + H2O = N-acetyl-D-muramate 6-phosphate + ADP + H(+)</text>
        <dbReference type="Rhea" id="RHEA:24952"/>
        <dbReference type="ChEBI" id="CHEBI:15377"/>
        <dbReference type="ChEBI" id="CHEBI:15378"/>
        <dbReference type="ChEBI" id="CHEBI:30616"/>
        <dbReference type="ChEBI" id="CHEBI:58690"/>
        <dbReference type="ChEBI" id="CHEBI:58722"/>
        <dbReference type="ChEBI" id="CHEBI:456216"/>
        <dbReference type="EC" id="2.7.1.170"/>
    </reaction>
</comment>
<evidence type="ECO:0000256" key="2">
    <source>
        <dbReference type="HAMAP-Rule" id="MF_01270"/>
    </source>
</evidence>
<keyword evidence="2 3" id="KW-0418">Kinase</keyword>
<dbReference type="HOGENOM" id="CLU_038782_3_0_5"/>
<evidence type="ECO:0000256" key="1">
    <source>
        <dbReference type="ARBA" id="ARBA00023277"/>
    </source>
</evidence>
<dbReference type="OrthoDB" id="9763949at2"/>
<proteinExistence type="inferred from homology"/>
<dbReference type="GO" id="GO:0006040">
    <property type="term" value="P:amino sugar metabolic process"/>
    <property type="evidence" value="ECO:0007669"/>
    <property type="project" value="InterPro"/>
</dbReference>
<dbReference type="GO" id="GO:0016301">
    <property type="term" value="F:kinase activity"/>
    <property type="evidence" value="ECO:0007669"/>
    <property type="project" value="UniProtKB-KW"/>
</dbReference>
<keyword evidence="2" id="KW-0067">ATP-binding</keyword>
<sequence length="377" mass="39844">MNRSDWAVGLMTGTIIDGFIDIAAVRTDGRDIAEFGPWSLSPYPDSLQELIAKAFDAALAWRFDGAEPGIFAEAEEALTLAQADAVVRFLDEHGIARNSVRVIGFHGQTVLHQAPDNGRKGNTRQLGNGRLMADRTGIDVVYDFRTDDIRSGGHGAPISVSYHHALLKHLGAGSDTAIINLGGVANLSWAGTDGEVIGFDTGPGVGPINDWITAHGAGEMDLEGRVAARGSADEERLQTLLAHPFLSATWPKSLDRFDFTGALADGLSLADGAMTLTAFTAGTVGKALDMLPVRPDRLIVCGGGRKNPTLMAELARRADVQALAAEAVGLRGDAIEAECFAFLAMRKIHDLPISFPETTGVPNPMPGGRVAAAERVS</sequence>
<name>A0A0A7PIA1_9SPHN</name>
<reference evidence="3 4" key="1">
    <citation type="journal article" date="2015" name="Int. J. Syst. Evol. Microbiol.">
        <title>Description of Sphingopyxis fribergensis sp. nov. - a soil bacterium with the ability to degrade styrene and phenylacetic acid.</title>
        <authorList>
            <person name="Oelschlagel M."/>
            <person name="Ruckert C."/>
            <person name="Kalinowski J."/>
            <person name="Schmidt G."/>
            <person name="Schlomann M."/>
            <person name="Tischler D."/>
        </authorList>
    </citation>
    <scope>NUCLEOTIDE SEQUENCE [LARGE SCALE GENOMIC DNA]</scope>
    <source>
        <strain evidence="3 4">Kp5.2</strain>
    </source>
</reference>
<dbReference type="EMBL" id="CP009122">
    <property type="protein sequence ID" value="AJA09700.1"/>
    <property type="molecule type" value="Genomic_DNA"/>
</dbReference>
<dbReference type="UniPathway" id="UPA00544"/>
<keyword evidence="1 2" id="KW-0119">Carbohydrate metabolism</keyword>
<comment type="pathway">
    <text evidence="2">Cell wall biogenesis; peptidoglycan recycling.</text>
</comment>
<dbReference type="Proteomes" id="UP000030907">
    <property type="component" value="Chromosome"/>
</dbReference>
<accession>A0A0A7PIA1</accession>
<dbReference type="NCBIfam" id="NF007141">
    <property type="entry name" value="PRK09585.1-5"/>
    <property type="match status" value="1"/>
</dbReference>
<dbReference type="GO" id="GO:0009254">
    <property type="term" value="P:peptidoglycan turnover"/>
    <property type="evidence" value="ECO:0007669"/>
    <property type="project" value="UniProtKB-UniRule"/>
</dbReference>
<organism evidence="3 4">
    <name type="scientific">Sphingopyxis fribergensis</name>
    <dbReference type="NCBI Taxonomy" id="1515612"/>
    <lineage>
        <taxon>Bacteria</taxon>
        <taxon>Pseudomonadati</taxon>
        <taxon>Pseudomonadota</taxon>
        <taxon>Alphaproteobacteria</taxon>
        <taxon>Sphingomonadales</taxon>
        <taxon>Sphingomonadaceae</taxon>
        <taxon>Sphingopyxis</taxon>
    </lineage>
</organism>
<dbReference type="GO" id="GO:0005524">
    <property type="term" value="F:ATP binding"/>
    <property type="evidence" value="ECO:0007669"/>
    <property type="project" value="UniProtKB-UniRule"/>
</dbReference>
<gene>
    <name evidence="2 3" type="primary">anmK</name>
    <name evidence="3" type="ORF">SKP52_14075</name>
</gene>
<keyword evidence="2 3" id="KW-0808">Transferase</keyword>
<dbReference type="Pfam" id="PF03702">
    <property type="entry name" value="AnmK"/>
    <property type="match status" value="1"/>
</dbReference>
<dbReference type="SUPFAM" id="SSF53067">
    <property type="entry name" value="Actin-like ATPase domain"/>
    <property type="match status" value="1"/>
</dbReference>
<protein>
    <recommendedName>
        <fullName evidence="2">Anhydro-N-acetylmuramic acid kinase</fullName>
        <ecNumber evidence="2">2.7.1.170</ecNumber>
    </recommendedName>
    <alternativeName>
        <fullName evidence="2">AnhMurNAc kinase</fullName>
    </alternativeName>
</protein>
<dbReference type="InterPro" id="IPR043129">
    <property type="entry name" value="ATPase_NBD"/>
</dbReference>
<comment type="similarity">
    <text evidence="2">Belongs to the anhydro-N-acetylmuramic acid kinase family.</text>
</comment>
<dbReference type="AlphaFoldDB" id="A0A0A7PIA1"/>
<comment type="function">
    <text evidence="2">Catalyzes the specific phosphorylation of 1,6-anhydro-N-acetylmuramic acid (anhMurNAc) with the simultaneous cleavage of the 1,6-anhydro ring, generating MurNAc-6-P. Is required for the utilization of anhMurNAc either imported from the medium or derived from its own cell wall murein, and thus plays a role in cell wall recycling.</text>
</comment>
<dbReference type="HAMAP" id="MF_01270">
    <property type="entry name" value="AnhMurNAc_kinase"/>
    <property type="match status" value="1"/>
</dbReference>
<dbReference type="KEGG" id="sphk:SKP52_14075"/>
<dbReference type="STRING" id="1515612.SKP52_14075"/>
<dbReference type="Gene3D" id="3.30.420.40">
    <property type="match status" value="2"/>
</dbReference>
<keyword evidence="4" id="KW-1185">Reference proteome</keyword>
<evidence type="ECO:0000313" key="4">
    <source>
        <dbReference type="Proteomes" id="UP000030907"/>
    </source>
</evidence>
<dbReference type="GO" id="GO:0097175">
    <property type="term" value="P:1,6-anhydro-N-acetyl-beta-muramic acid catabolic process"/>
    <property type="evidence" value="ECO:0007669"/>
    <property type="project" value="UniProtKB-UniRule"/>
</dbReference>
<dbReference type="PANTHER" id="PTHR30605:SF0">
    <property type="entry name" value="ANHYDRO-N-ACETYLMURAMIC ACID KINASE"/>
    <property type="match status" value="1"/>
</dbReference>
<dbReference type="RefSeq" id="WP_039575612.1">
    <property type="nucleotide sequence ID" value="NZ_CP009122.1"/>
</dbReference>